<organism evidence="3 4">
    <name type="scientific">Streptomyces lydicus</name>
    <dbReference type="NCBI Taxonomy" id="47763"/>
    <lineage>
        <taxon>Bacteria</taxon>
        <taxon>Bacillati</taxon>
        <taxon>Actinomycetota</taxon>
        <taxon>Actinomycetes</taxon>
        <taxon>Kitasatosporales</taxon>
        <taxon>Streptomycetaceae</taxon>
        <taxon>Streptomyces</taxon>
    </lineage>
</organism>
<dbReference type="Pfam" id="PF21725">
    <property type="entry name" value="T7SS_signal"/>
    <property type="match status" value="1"/>
</dbReference>
<protein>
    <recommendedName>
        <fullName evidence="2">Putative T7SS secretion signal domain-containing protein</fullName>
    </recommendedName>
</protein>
<dbReference type="Proteomes" id="UP000275579">
    <property type="component" value="Chromosome"/>
</dbReference>
<reference evidence="3 4" key="1">
    <citation type="submission" date="2018-04" db="EMBL/GenBank/DDBJ databases">
        <title>Complete genome sequences of Streptomyces lydicus strain WYEC and characterization of antagonistic properties of biological control agents.</title>
        <authorList>
            <person name="Mariita R.M."/>
            <person name="Sello J.K."/>
        </authorList>
    </citation>
    <scope>NUCLEOTIDE SEQUENCE [LARGE SCALE GENOMIC DNA]</scope>
    <source>
        <strain evidence="3 4">WYEC 108</strain>
    </source>
</reference>
<accession>A0A3S9Y9R7</accession>
<evidence type="ECO:0000313" key="4">
    <source>
        <dbReference type="Proteomes" id="UP000275579"/>
    </source>
</evidence>
<dbReference type="AlphaFoldDB" id="A0A3S9Y9R7"/>
<feature type="domain" description="Putative T7SS secretion signal" evidence="2">
    <location>
        <begin position="16"/>
        <end position="180"/>
    </location>
</feature>
<proteinExistence type="predicted"/>
<dbReference type="Gene3D" id="1.10.287.1490">
    <property type="match status" value="1"/>
</dbReference>
<keyword evidence="1" id="KW-0175">Coiled coil</keyword>
<evidence type="ECO:0000313" key="3">
    <source>
        <dbReference type="EMBL" id="AZS71692.1"/>
    </source>
</evidence>
<sequence>MSNQNFPALGFNPAPGHLESVDDLTSKLDTAMRSLSSAHSVLRRLGRGAGVWEGEAARAFAGQVGELPKYVSDSRDAMRDAATQLKSWHTALASYQHKGRQYEADAAAAKNEQKTRTAEHERAEAAYNRAASDPALSLAGQYYTSKAELDSAQAKIDAASDRLDKANNAVDHAQKRLDSATSELESIIKKAEDLLGNHQDEARSIADRIRKATEGAPTPGFWEGLGDAFTRLGHNIQNWCTKHADLLKSIGDALSIASSILGVASLLTLWCPPLAGALALAGGALSLGALATHGAAKLGGADVGVMDLVGDGLGVLPVGKFGAAAAKGVKVSMKVTRIEGQAVRSIDKVKQIEALKNAGFEGRKLEGMNMLRRPIVEGTERFKTTGMSLGNRAKLAWTHHVQTTVGAGIKEAGLSKGLTTFMESRFTPTAVKDSLGAAIRADGSIDPVSWWSKGPQVAQQVPGIAIDAHTAITSPGTPAAGRL</sequence>
<dbReference type="EMBL" id="CP029042">
    <property type="protein sequence ID" value="AZS71692.1"/>
    <property type="molecule type" value="Genomic_DNA"/>
</dbReference>
<dbReference type="InterPro" id="IPR049082">
    <property type="entry name" value="T7SS_signal"/>
</dbReference>
<name>A0A3S9Y9R7_9ACTN</name>
<feature type="coiled-coil region" evidence="1">
    <location>
        <begin position="149"/>
        <end position="208"/>
    </location>
</feature>
<dbReference type="RefSeq" id="WP_127150718.1">
    <property type="nucleotide sequence ID" value="NZ_CP029042.1"/>
</dbReference>
<evidence type="ECO:0000256" key="1">
    <source>
        <dbReference type="SAM" id="Coils"/>
    </source>
</evidence>
<gene>
    <name evidence="3" type="ORF">DDE74_12650</name>
</gene>
<evidence type="ECO:0000259" key="2">
    <source>
        <dbReference type="Pfam" id="PF21725"/>
    </source>
</evidence>